<keyword evidence="14" id="KW-1185">Reference proteome</keyword>
<dbReference type="PRINTS" id="PR01233">
    <property type="entry name" value="JOSEPHIN"/>
</dbReference>
<feature type="domain" description="Josephin" evidence="13">
    <location>
        <begin position="1"/>
        <end position="180"/>
    </location>
</feature>
<keyword evidence="8" id="KW-0805">Transcription regulation</keyword>
<evidence type="ECO:0000313" key="14">
    <source>
        <dbReference type="Proteomes" id="UP000095283"/>
    </source>
</evidence>
<keyword evidence="6 12" id="KW-0378">Hydrolase</keyword>
<evidence type="ECO:0000256" key="5">
    <source>
        <dbReference type="ARBA" id="ARBA00022786"/>
    </source>
</evidence>
<comment type="subcellular location">
    <subcellularLocation>
        <location evidence="2">Nucleus</location>
    </subcellularLocation>
</comment>
<reference evidence="15" key="1">
    <citation type="submission" date="2016-11" db="UniProtKB">
        <authorList>
            <consortium name="WormBaseParasite"/>
        </authorList>
    </citation>
    <scope>IDENTIFICATION</scope>
</reference>
<feature type="active site" evidence="11 12">
    <location>
        <position position="125"/>
    </location>
</feature>
<feature type="active site" evidence="12">
    <location>
        <position position="14"/>
    </location>
</feature>
<name>A0A1I7WQE5_HETBA</name>
<evidence type="ECO:0000256" key="2">
    <source>
        <dbReference type="ARBA" id="ARBA00004123"/>
    </source>
</evidence>
<dbReference type="WBParaSite" id="Hba_07361">
    <property type="protein sequence ID" value="Hba_07361"/>
    <property type="gene ID" value="Hba_07361"/>
</dbReference>
<dbReference type="InterPro" id="IPR006155">
    <property type="entry name" value="Josephin"/>
</dbReference>
<dbReference type="Gene3D" id="1.10.287.10">
    <property type="entry name" value="S15/NS1, RNA-binding"/>
    <property type="match status" value="1"/>
</dbReference>
<organism evidence="14 15">
    <name type="scientific">Heterorhabditis bacteriophora</name>
    <name type="common">Entomopathogenic nematode worm</name>
    <dbReference type="NCBI Taxonomy" id="37862"/>
    <lineage>
        <taxon>Eukaryota</taxon>
        <taxon>Metazoa</taxon>
        <taxon>Ecdysozoa</taxon>
        <taxon>Nematoda</taxon>
        <taxon>Chromadorea</taxon>
        <taxon>Rhabditida</taxon>
        <taxon>Rhabditina</taxon>
        <taxon>Rhabditomorpha</taxon>
        <taxon>Strongyloidea</taxon>
        <taxon>Heterorhabditidae</taxon>
        <taxon>Heterorhabditis</taxon>
    </lineage>
</organism>
<accession>A0A1I7WQE5</accession>
<evidence type="ECO:0000256" key="1">
    <source>
        <dbReference type="ARBA" id="ARBA00000707"/>
    </source>
</evidence>
<feature type="active site" description="Proton acceptor" evidence="11">
    <location>
        <position position="110"/>
    </location>
</feature>
<keyword evidence="4" id="KW-0645">Protease</keyword>
<evidence type="ECO:0000256" key="6">
    <source>
        <dbReference type="ARBA" id="ARBA00022801"/>
    </source>
</evidence>
<feature type="active site" evidence="12">
    <location>
        <position position="110"/>
    </location>
</feature>
<feature type="active site" description="Nucleophile" evidence="11">
    <location>
        <position position="14"/>
    </location>
</feature>
<dbReference type="PANTHER" id="PTHR14159">
    <property type="entry name" value="ATAXIN-3-RELATED"/>
    <property type="match status" value="1"/>
</dbReference>
<dbReference type="Gene3D" id="3.90.70.40">
    <property type="match status" value="1"/>
</dbReference>
<dbReference type="EC" id="3.4.19.12" evidence="3"/>
<keyword evidence="10" id="KW-0539">Nucleus</keyword>
<dbReference type="PANTHER" id="PTHR14159:SF0">
    <property type="entry name" value="ATAXIN-3-RELATED"/>
    <property type="match status" value="1"/>
</dbReference>
<evidence type="ECO:0000256" key="7">
    <source>
        <dbReference type="ARBA" id="ARBA00022807"/>
    </source>
</evidence>
<evidence type="ECO:0000256" key="11">
    <source>
        <dbReference type="PIRSR" id="PIRSR633865-1"/>
    </source>
</evidence>
<evidence type="ECO:0000256" key="9">
    <source>
        <dbReference type="ARBA" id="ARBA00023163"/>
    </source>
</evidence>
<sequence>MVFIYRFQQQDALCAQHALNMLLQQDYVGPSELSAIARRLDSTENQVLDDNSKNKKSQNMSDSGYFSVQVISEALRTLDLELIHIDHPSVAAIKLDPLLAKAFICNQNEHWFTLRKFGQQWFLLNSVKDGPELISDTYLSMYIHELYTRDTGSNSNDVALKAAIKMSLQSDTHDSSLTVMKNIESKEENFEININDDVRKKREAFLKRFQ</sequence>
<dbReference type="Proteomes" id="UP000095283">
    <property type="component" value="Unplaced"/>
</dbReference>
<evidence type="ECO:0000259" key="13">
    <source>
        <dbReference type="PROSITE" id="PS50957"/>
    </source>
</evidence>
<evidence type="ECO:0000256" key="12">
    <source>
        <dbReference type="PROSITE-ProRule" id="PRU00331"/>
    </source>
</evidence>
<keyword evidence="9" id="KW-0804">Transcription</keyword>
<comment type="catalytic activity">
    <reaction evidence="1">
        <text>Thiol-dependent hydrolysis of ester, thioester, amide, peptide and isopeptide bonds formed by the C-terminal Gly of ubiquitin (a 76-residue protein attached to proteins as an intracellular targeting signal).</text>
        <dbReference type="EC" id="3.4.19.12"/>
    </reaction>
</comment>
<dbReference type="AlphaFoldDB" id="A0A1I7WQE5"/>
<protein>
    <recommendedName>
        <fullName evidence="3">ubiquitinyl hydrolase 1</fullName>
        <ecNumber evidence="3">3.4.19.12</ecNumber>
    </recommendedName>
</protein>
<proteinExistence type="predicted"/>
<keyword evidence="5" id="KW-0833">Ubl conjugation pathway</keyword>
<dbReference type="GO" id="GO:0006508">
    <property type="term" value="P:proteolysis"/>
    <property type="evidence" value="ECO:0007669"/>
    <property type="project" value="UniProtKB-KW"/>
</dbReference>
<evidence type="ECO:0000313" key="15">
    <source>
        <dbReference type="WBParaSite" id="Hba_07361"/>
    </source>
</evidence>
<evidence type="ECO:0000256" key="10">
    <source>
        <dbReference type="ARBA" id="ARBA00023242"/>
    </source>
</evidence>
<dbReference type="InterPro" id="IPR033865">
    <property type="entry name" value="Ataxin-3"/>
</dbReference>
<dbReference type="PROSITE" id="PS50957">
    <property type="entry name" value="JOSEPHIN"/>
    <property type="match status" value="1"/>
</dbReference>
<dbReference type="Pfam" id="PF02099">
    <property type="entry name" value="Josephin"/>
    <property type="match status" value="1"/>
</dbReference>
<dbReference type="GO" id="GO:0016579">
    <property type="term" value="P:protein deubiquitination"/>
    <property type="evidence" value="ECO:0007669"/>
    <property type="project" value="InterPro"/>
</dbReference>
<dbReference type="GO" id="GO:0004843">
    <property type="term" value="F:cysteine-type deubiquitinase activity"/>
    <property type="evidence" value="ECO:0007669"/>
    <property type="project" value="UniProtKB-EC"/>
</dbReference>
<evidence type="ECO:0000256" key="3">
    <source>
        <dbReference type="ARBA" id="ARBA00012759"/>
    </source>
</evidence>
<dbReference type="GO" id="GO:0005634">
    <property type="term" value="C:nucleus"/>
    <property type="evidence" value="ECO:0007669"/>
    <property type="project" value="UniProtKB-SubCell"/>
</dbReference>
<evidence type="ECO:0000256" key="8">
    <source>
        <dbReference type="ARBA" id="ARBA00023015"/>
    </source>
</evidence>
<dbReference type="SMART" id="SM01246">
    <property type="entry name" value="Josephin"/>
    <property type="match status" value="1"/>
</dbReference>
<keyword evidence="7" id="KW-0788">Thiol protease</keyword>
<evidence type="ECO:0000256" key="4">
    <source>
        <dbReference type="ARBA" id="ARBA00022670"/>
    </source>
</evidence>